<reference evidence="3" key="1">
    <citation type="journal article" date="2019" name="Int. J. Syst. Evol. Microbiol.">
        <title>The Global Catalogue of Microorganisms (GCM) 10K type strain sequencing project: providing services to taxonomists for standard genome sequencing and annotation.</title>
        <authorList>
            <consortium name="The Broad Institute Genomics Platform"/>
            <consortium name="The Broad Institute Genome Sequencing Center for Infectious Disease"/>
            <person name="Wu L."/>
            <person name="Ma J."/>
        </authorList>
    </citation>
    <scope>NUCLEOTIDE SEQUENCE [LARGE SCALE GENOMIC DNA]</scope>
    <source>
        <strain evidence="3">JCM 11590</strain>
    </source>
</reference>
<keyword evidence="1" id="KW-0812">Transmembrane</keyword>
<evidence type="ECO:0000313" key="2">
    <source>
        <dbReference type="EMBL" id="GGI91296.1"/>
    </source>
</evidence>
<evidence type="ECO:0000313" key="3">
    <source>
        <dbReference type="Proteomes" id="UP000633263"/>
    </source>
</evidence>
<keyword evidence="3" id="KW-1185">Reference proteome</keyword>
<evidence type="ECO:0008006" key="4">
    <source>
        <dbReference type="Google" id="ProtNLM"/>
    </source>
</evidence>
<dbReference type="CDD" id="cd05483">
    <property type="entry name" value="retropepsin_like_bacteria"/>
    <property type="match status" value="1"/>
</dbReference>
<name>A0ABQ2CIL6_9GAMM</name>
<dbReference type="SUPFAM" id="SSF50630">
    <property type="entry name" value="Acid proteases"/>
    <property type="match status" value="1"/>
</dbReference>
<keyword evidence="1" id="KW-1133">Transmembrane helix</keyword>
<organism evidence="2 3">
    <name type="scientific">Halopseudomonas pertucinogena</name>
    <dbReference type="NCBI Taxonomy" id="86175"/>
    <lineage>
        <taxon>Bacteria</taxon>
        <taxon>Pseudomonadati</taxon>
        <taxon>Pseudomonadota</taxon>
        <taxon>Gammaproteobacteria</taxon>
        <taxon>Pseudomonadales</taxon>
        <taxon>Pseudomonadaceae</taxon>
        <taxon>Halopseudomonas</taxon>
    </lineage>
</organism>
<dbReference type="InterPro" id="IPR034122">
    <property type="entry name" value="Retropepsin-like_bacterial"/>
</dbReference>
<proteinExistence type="predicted"/>
<dbReference type="Gene3D" id="2.40.70.10">
    <property type="entry name" value="Acid Proteases"/>
    <property type="match status" value="1"/>
</dbReference>
<dbReference type="Pfam" id="PF13975">
    <property type="entry name" value="gag-asp_proteas"/>
    <property type="match status" value="1"/>
</dbReference>
<dbReference type="InterPro" id="IPR021109">
    <property type="entry name" value="Peptidase_aspartic_dom_sf"/>
</dbReference>
<accession>A0ABQ2CIL6</accession>
<protein>
    <recommendedName>
        <fullName evidence="4">TIGR02281 family clan AA aspartic protease</fullName>
    </recommendedName>
</protein>
<dbReference type="NCBIfam" id="TIGR02281">
    <property type="entry name" value="clan_AA_DTGA"/>
    <property type="match status" value="1"/>
</dbReference>
<dbReference type="InterPro" id="IPR011969">
    <property type="entry name" value="Clan_AA_Asp_peptidase_C"/>
</dbReference>
<feature type="transmembrane region" description="Helical" evidence="1">
    <location>
        <begin position="12"/>
        <end position="32"/>
    </location>
</feature>
<gene>
    <name evidence="2" type="ORF">GCM10009083_04660</name>
</gene>
<evidence type="ECO:0000256" key="1">
    <source>
        <dbReference type="SAM" id="Phobius"/>
    </source>
</evidence>
<comment type="caution">
    <text evidence="2">The sequence shown here is derived from an EMBL/GenBank/DDBJ whole genome shotgun (WGS) entry which is preliminary data.</text>
</comment>
<dbReference type="RefSeq" id="WP_188634970.1">
    <property type="nucleotide sequence ID" value="NZ_BMNN01000001.1"/>
</dbReference>
<dbReference type="Proteomes" id="UP000633263">
    <property type="component" value="Unassembled WGS sequence"/>
</dbReference>
<sequence>MTQTPPPDRRLGTVMMVLAWIAGLALAAQWFAGLEERRRNPNQVPLSMHTGEAVEVRLERNRQGHYLTTGEINGQSVTFLLDTGATFVAVPAGLAERLGLQRGRPVMVNTANGLTESWTTRIDTLQIGDIRLHDVSAGIVPGILGEDVLLGMSALRQLEFTQRGNELILRQHANRE</sequence>
<dbReference type="InterPro" id="IPR001969">
    <property type="entry name" value="Aspartic_peptidase_AS"/>
</dbReference>
<dbReference type="PROSITE" id="PS00141">
    <property type="entry name" value="ASP_PROTEASE"/>
    <property type="match status" value="1"/>
</dbReference>
<keyword evidence="1" id="KW-0472">Membrane</keyword>
<dbReference type="EMBL" id="BMNN01000001">
    <property type="protein sequence ID" value="GGI91296.1"/>
    <property type="molecule type" value="Genomic_DNA"/>
</dbReference>